<accession>A0A2R6R3H6</accession>
<dbReference type="Gramene" id="PSS19791">
    <property type="protein sequence ID" value="PSS19791"/>
    <property type="gene ID" value="CEY00_Acc11829"/>
</dbReference>
<dbReference type="EMBL" id="NKQK01000010">
    <property type="protein sequence ID" value="PSS19791.1"/>
    <property type="molecule type" value="Genomic_DNA"/>
</dbReference>
<feature type="compositionally biased region" description="Low complexity" evidence="1">
    <location>
        <begin position="1439"/>
        <end position="1451"/>
    </location>
</feature>
<feature type="domain" description="GYF" evidence="2">
    <location>
        <begin position="580"/>
        <end position="631"/>
    </location>
</feature>
<feature type="region of interest" description="Disordered" evidence="1">
    <location>
        <begin position="1424"/>
        <end position="1576"/>
    </location>
</feature>
<feature type="region of interest" description="Disordered" evidence="1">
    <location>
        <begin position="1155"/>
        <end position="1311"/>
    </location>
</feature>
<evidence type="ECO:0000313" key="3">
    <source>
        <dbReference type="EMBL" id="PSS19791.1"/>
    </source>
</evidence>
<feature type="compositionally biased region" description="Polar residues" evidence="1">
    <location>
        <begin position="273"/>
        <end position="285"/>
    </location>
</feature>
<proteinExistence type="predicted"/>
<dbReference type="CDD" id="cd00072">
    <property type="entry name" value="GYF"/>
    <property type="match status" value="1"/>
</dbReference>
<feature type="region of interest" description="Disordered" evidence="1">
    <location>
        <begin position="394"/>
        <end position="420"/>
    </location>
</feature>
<feature type="compositionally biased region" description="Polar residues" evidence="1">
    <location>
        <begin position="473"/>
        <end position="484"/>
    </location>
</feature>
<dbReference type="PANTHER" id="PTHR47471:SF1">
    <property type="entry name" value="PROTEIN ESSENTIAL FOR POTEXVIRUS ACCUMULATION 1"/>
    <property type="match status" value="1"/>
</dbReference>
<feature type="region of interest" description="Disordered" evidence="1">
    <location>
        <begin position="1762"/>
        <end position="1797"/>
    </location>
</feature>
<dbReference type="SMART" id="SM00444">
    <property type="entry name" value="GYF"/>
    <property type="match status" value="1"/>
</dbReference>
<feature type="compositionally biased region" description="Polar residues" evidence="1">
    <location>
        <begin position="1564"/>
        <end position="1575"/>
    </location>
</feature>
<keyword evidence="4" id="KW-1185">Reference proteome</keyword>
<comment type="caution">
    <text evidence="3">The sequence shown here is derived from an EMBL/GenBank/DDBJ whole genome shotgun (WGS) entry which is preliminary data.</text>
</comment>
<dbReference type="Proteomes" id="UP000241394">
    <property type="component" value="Chromosome LG10"/>
</dbReference>
<feature type="compositionally biased region" description="Basic and acidic residues" evidence="1">
    <location>
        <begin position="1155"/>
        <end position="1187"/>
    </location>
</feature>
<feature type="compositionally biased region" description="Polar residues" evidence="1">
    <location>
        <begin position="411"/>
        <end position="420"/>
    </location>
</feature>
<feature type="compositionally biased region" description="Low complexity" evidence="1">
    <location>
        <begin position="1648"/>
        <end position="1659"/>
    </location>
</feature>
<protein>
    <submittedName>
        <fullName evidence="3">PERQ amino acid-rich with GYF domain-containing protein</fullName>
    </submittedName>
</protein>
<dbReference type="FunCoup" id="A0A2R6R3H6">
    <property type="interactions" value="4465"/>
</dbReference>
<feature type="compositionally biased region" description="Basic and acidic residues" evidence="1">
    <location>
        <begin position="1"/>
        <end position="20"/>
    </location>
</feature>
<feature type="compositionally biased region" description="Basic and acidic residues" evidence="1">
    <location>
        <begin position="139"/>
        <end position="178"/>
    </location>
</feature>
<dbReference type="PROSITE" id="PS50829">
    <property type="entry name" value="GYF"/>
    <property type="match status" value="1"/>
</dbReference>
<dbReference type="Pfam" id="PF02213">
    <property type="entry name" value="GYF"/>
    <property type="match status" value="1"/>
</dbReference>
<dbReference type="InterPro" id="IPR035445">
    <property type="entry name" value="GYF-like_dom_sf"/>
</dbReference>
<dbReference type="OrthoDB" id="6415790at2759"/>
<feature type="compositionally biased region" description="Basic and acidic residues" evidence="1">
    <location>
        <begin position="206"/>
        <end position="217"/>
    </location>
</feature>
<evidence type="ECO:0000259" key="2">
    <source>
        <dbReference type="PROSITE" id="PS50829"/>
    </source>
</evidence>
<feature type="compositionally biased region" description="Basic and acidic residues" evidence="1">
    <location>
        <begin position="1521"/>
        <end position="1530"/>
    </location>
</feature>
<dbReference type="SUPFAM" id="SSF55277">
    <property type="entry name" value="GYF domain"/>
    <property type="match status" value="1"/>
</dbReference>
<feature type="compositionally biased region" description="Basic and acidic residues" evidence="1">
    <location>
        <begin position="70"/>
        <end position="131"/>
    </location>
</feature>
<feature type="region of interest" description="Disordered" evidence="1">
    <location>
        <begin position="265"/>
        <end position="298"/>
    </location>
</feature>
<feature type="compositionally biased region" description="Polar residues" evidence="1">
    <location>
        <begin position="45"/>
        <end position="60"/>
    </location>
</feature>
<feature type="region of interest" description="Disordered" evidence="1">
    <location>
        <begin position="1"/>
        <end position="178"/>
    </location>
</feature>
<feature type="region of interest" description="Disordered" evidence="1">
    <location>
        <begin position="1614"/>
        <end position="1669"/>
    </location>
</feature>
<gene>
    <name evidence="3" type="ORF">CEY00_Acc11829</name>
</gene>
<feature type="compositionally biased region" description="Low complexity" evidence="1">
    <location>
        <begin position="1553"/>
        <end position="1563"/>
    </location>
</feature>
<feature type="compositionally biased region" description="Basic and acidic residues" evidence="1">
    <location>
        <begin position="1271"/>
        <end position="1286"/>
    </location>
</feature>
<dbReference type="InParanoid" id="A0A2R6R3H6"/>
<name>A0A2R6R3H6_ACTCC</name>
<evidence type="ECO:0000313" key="4">
    <source>
        <dbReference type="Proteomes" id="UP000241394"/>
    </source>
</evidence>
<feature type="compositionally biased region" description="Polar residues" evidence="1">
    <location>
        <begin position="1531"/>
        <end position="1552"/>
    </location>
</feature>
<dbReference type="Gene3D" id="3.30.1490.40">
    <property type="match status" value="1"/>
</dbReference>
<reference evidence="4" key="2">
    <citation type="journal article" date="2018" name="BMC Genomics">
        <title>A manually annotated Actinidia chinensis var. chinensis (kiwifruit) genome highlights the challenges associated with draft genomes and gene prediction in plants.</title>
        <authorList>
            <person name="Pilkington S.M."/>
            <person name="Crowhurst R."/>
            <person name="Hilario E."/>
            <person name="Nardozza S."/>
            <person name="Fraser L."/>
            <person name="Peng Y."/>
            <person name="Gunaseelan K."/>
            <person name="Simpson R."/>
            <person name="Tahir J."/>
            <person name="Deroles S.C."/>
            <person name="Templeton K."/>
            <person name="Luo Z."/>
            <person name="Davy M."/>
            <person name="Cheng C."/>
            <person name="McNeilage M."/>
            <person name="Scaglione D."/>
            <person name="Liu Y."/>
            <person name="Zhang Q."/>
            <person name="Datson P."/>
            <person name="De Silva N."/>
            <person name="Gardiner S.E."/>
            <person name="Bassett H."/>
            <person name="Chagne D."/>
            <person name="McCallum J."/>
            <person name="Dzierzon H."/>
            <person name="Deng C."/>
            <person name="Wang Y.Y."/>
            <person name="Barron L."/>
            <person name="Manako K."/>
            <person name="Bowen J."/>
            <person name="Foster T.M."/>
            <person name="Erridge Z.A."/>
            <person name="Tiffin H."/>
            <person name="Waite C.N."/>
            <person name="Davies K.M."/>
            <person name="Grierson E.P."/>
            <person name="Laing W.A."/>
            <person name="Kirk R."/>
            <person name="Chen X."/>
            <person name="Wood M."/>
            <person name="Montefiori M."/>
            <person name="Brummell D.A."/>
            <person name="Schwinn K.E."/>
            <person name="Catanach A."/>
            <person name="Fullerton C."/>
            <person name="Li D."/>
            <person name="Meiyalaghan S."/>
            <person name="Nieuwenhuizen N."/>
            <person name="Read N."/>
            <person name="Prakash R."/>
            <person name="Hunter D."/>
            <person name="Zhang H."/>
            <person name="McKenzie M."/>
            <person name="Knabel M."/>
            <person name="Harris A."/>
            <person name="Allan A.C."/>
            <person name="Gleave A."/>
            <person name="Chen A."/>
            <person name="Janssen B.J."/>
            <person name="Plunkett B."/>
            <person name="Ampomah-Dwamena C."/>
            <person name="Voogd C."/>
            <person name="Leif D."/>
            <person name="Lafferty D."/>
            <person name="Souleyre E.J.F."/>
            <person name="Varkonyi-Gasic E."/>
            <person name="Gambi F."/>
            <person name="Hanley J."/>
            <person name="Yao J.L."/>
            <person name="Cheung J."/>
            <person name="David K.M."/>
            <person name="Warren B."/>
            <person name="Marsh K."/>
            <person name="Snowden K.C."/>
            <person name="Lin-Wang K."/>
            <person name="Brian L."/>
            <person name="Martinez-Sanchez M."/>
            <person name="Wang M."/>
            <person name="Ileperuma N."/>
            <person name="Macnee N."/>
            <person name="Campin R."/>
            <person name="McAtee P."/>
            <person name="Drummond R.S.M."/>
            <person name="Espley R.V."/>
            <person name="Ireland H.S."/>
            <person name="Wu R."/>
            <person name="Atkinson R.G."/>
            <person name="Karunairetnam S."/>
            <person name="Bulley S."/>
            <person name="Chunkath S."/>
            <person name="Hanley Z."/>
            <person name="Storey R."/>
            <person name="Thrimawithana A.H."/>
            <person name="Thomson S."/>
            <person name="David C."/>
            <person name="Testolin R."/>
            <person name="Huang H."/>
            <person name="Hellens R.P."/>
            <person name="Schaffer R.J."/>
        </authorList>
    </citation>
    <scope>NUCLEOTIDE SEQUENCE [LARGE SCALE GENOMIC DNA]</scope>
    <source>
        <strain evidence="4">cv. Red5</strain>
    </source>
</reference>
<feature type="compositionally biased region" description="Low complexity" evidence="1">
    <location>
        <begin position="1614"/>
        <end position="1624"/>
    </location>
</feature>
<evidence type="ECO:0000256" key="1">
    <source>
        <dbReference type="SAM" id="MobiDB-lite"/>
    </source>
</evidence>
<feature type="region of interest" description="Disordered" evidence="1">
    <location>
        <begin position="205"/>
        <end position="252"/>
    </location>
</feature>
<feature type="region of interest" description="Disordered" evidence="1">
    <location>
        <begin position="1361"/>
        <end position="1385"/>
    </location>
</feature>
<dbReference type="InterPro" id="IPR003169">
    <property type="entry name" value="GYF"/>
</dbReference>
<feature type="compositionally biased region" description="Polar residues" evidence="1">
    <location>
        <begin position="1208"/>
        <end position="1223"/>
    </location>
</feature>
<dbReference type="STRING" id="1590841.A0A2R6R3H6"/>
<dbReference type="OMA" id="WTTDSGR"/>
<sequence length="1820" mass="200659">MADKTVLDSRDKQISKDLHGSDNFIPLSPQWVLPKSRENKPGNVTGENNFTVSPGYTSLSDGMKSPGNCEEIHDIQKKKDVFRPAVLDKDSDRRDHWRDEERDTNSSVRRDRWSEGDKDFGDSRKVDRRMDNSSARNFTEARRAPSDRWTDVSNREANHDQRRESKWNTRWGPDDKEVDSLRDKWLDSSRDADIPIVKGLSHLTNHAKDEKEGDYYRPWRPNAHNRGRVEPPPHPSSTPSRQGSTFAYGRGRGENVLPTSLYGRGRVGPGGSPMNNTSVRPSFETTSEKGEIGHGEPSPIRYSRTKLLDVYRMTDMISWQKILDRVVLVPSLTQEEPLEPLAFCAPTADEVVILKGIDKGDIVSSDAPQISKDGSIGRNSNDFVQGRLAKLGSTEDVPPTVEDYKGENVDNSKGGHSNQTEGLSYAKQMHSYRPDAKVQTMQSQQMYSDRKLYPEALREDGARYRTDEVAVNRESSVQGNSSLHPGTAWRPPSIGERTNVTSHDWREIPTDVRSRTSDIGWLQSQKDLNNEWGSGVAHLSYPKDESKWPYGEDLITRRKPSAVLDREQETQKLSQPSPEDLLLYYKDPRGEVQGPFTGSDIIGWFEAGYFGIDLQVRLANAPLDSLFSLLGDVMPHLRAKTRPPPGFSAPKQNEIVHESSSSNFSAHGQLHTSSSEMDMMKAEQRYKHSSAMEAENKFLESLMSGSVNPTSNSPLEKFSFTEGLQGYIGNNSSGMPPLGVESGDNLYLLAKRMALEQQRSLPNSYPYWPGRDATPVGPNVDIVHNSITPHSQLLSSIGDNPRQQPHPQNLMSILQGLPDRSTSSFNNGGSGRSTFSVLGESDTLKEKLELHQSQNFPPNAAFGVQQQRLQPQNQPSLTNLLAQNLDNSSGILTPEKLLSSGLSHDPQLLSLLQQQYLLQLHSQAPVPSQQMSLLDKLLLLKQQQKQEEQQQLLRQQQQLLSQVLSDHHLHQSFGDQSYGQLQASALPTGNASADHPRLQPSQELFQMGSQTPVANLQDDRTSNFVNLPPSVLPDGSHNVGSGPASIKLPHHMFANTIYKNSLGADIQQNNSLLTTVIDSSLQSEMVVKSPPDQISQNRLRFNEHVTKSEASDEFVPSEHPGKSVVLESERNFENDVSVPEQVNELMFPLTGDLEKAQDEREQGSEETSMVKEPKHVEAHEGRKASEKKSKKQRSSKAQSSDQAKGVSKTPSLQQSKPSETEVSNVADRKNEMHIGPGEIIHGTSPRKATDNKSKGSMVEIGDAQHVLPKGAVRDGCESVDAKDDSRSVGTASQLNAQVTGQRAWKPAPGFKPKSLLEIQQEEQRKAQTEMAISEISTSVDSFNFSTPWAGVVYSDHKTDAGSAELSLGKPDSSLNKNSKKSQLDDLLAEEVSAKSKERDMEVPNSISFAVMNAQLDPVDDDNFIEAKDTKKSRKKSAKAKGVAAKTAVPTASVDVYAGPSSNEKGKGSRQVQLEKEVLPAVPSGPSLGDFVIWKGESVNPPPAPAWSTDSGKLSKAASLRDILREQEKKASSVQQQIPIPTKKSQPTQSSRESGPSWSLSASSPTNAASPIQIASAQLKHKGDDDLFWGPLDQPKQDVKQYDISFFKSEFPHLSSQGSLGSKSSPAKGTFGGSLSRQKSTASRPTERSLSSSPASAQPSLKEKKHAVTKHSEAMDFRDWCESESVRLTGTKDTSFLEFCLKQSRSEAEILLTENLSTYDPAHEFIDKFLNYKELLPADVLEIAFQGRNDRKGTVFGARDMNSENAGVGESSDQVNPMGVDGSKGGGKKKGKKGKKVSPSVLGFNVVSNRIMMGEIQTVED</sequence>
<feature type="region of interest" description="Disordered" evidence="1">
    <location>
        <begin position="472"/>
        <end position="498"/>
    </location>
</feature>
<organism evidence="3 4">
    <name type="scientific">Actinidia chinensis var. chinensis</name>
    <name type="common">Chinese soft-hair kiwi</name>
    <dbReference type="NCBI Taxonomy" id="1590841"/>
    <lineage>
        <taxon>Eukaryota</taxon>
        <taxon>Viridiplantae</taxon>
        <taxon>Streptophyta</taxon>
        <taxon>Embryophyta</taxon>
        <taxon>Tracheophyta</taxon>
        <taxon>Spermatophyta</taxon>
        <taxon>Magnoliopsida</taxon>
        <taxon>eudicotyledons</taxon>
        <taxon>Gunneridae</taxon>
        <taxon>Pentapetalae</taxon>
        <taxon>asterids</taxon>
        <taxon>Ericales</taxon>
        <taxon>Actinidiaceae</taxon>
        <taxon>Actinidia</taxon>
    </lineage>
</organism>
<feature type="compositionally biased region" description="Basic residues" evidence="1">
    <location>
        <begin position="1785"/>
        <end position="1795"/>
    </location>
</feature>
<feature type="compositionally biased region" description="Polar residues" evidence="1">
    <location>
        <begin position="1287"/>
        <end position="1300"/>
    </location>
</feature>
<reference evidence="3 4" key="1">
    <citation type="submission" date="2017-07" db="EMBL/GenBank/DDBJ databases">
        <title>An improved, manually edited Actinidia chinensis var. chinensis (kiwifruit) genome highlights the challenges associated with draft genomes and gene prediction in plants.</title>
        <authorList>
            <person name="Pilkington S."/>
            <person name="Crowhurst R."/>
            <person name="Hilario E."/>
            <person name="Nardozza S."/>
            <person name="Fraser L."/>
            <person name="Peng Y."/>
            <person name="Gunaseelan K."/>
            <person name="Simpson R."/>
            <person name="Tahir J."/>
            <person name="Deroles S."/>
            <person name="Templeton K."/>
            <person name="Luo Z."/>
            <person name="Davy M."/>
            <person name="Cheng C."/>
            <person name="Mcneilage M."/>
            <person name="Scaglione D."/>
            <person name="Liu Y."/>
            <person name="Zhang Q."/>
            <person name="Datson P."/>
            <person name="De Silva N."/>
            <person name="Gardiner S."/>
            <person name="Bassett H."/>
            <person name="Chagne D."/>
            <person name="Mccallum J."/>
            <person name="Dzierzon H."/>
            <person name="Deng C."/>
            <person name="Wang Y.-Y."/>
            <person name="Barron N."/>
            <person name="Manako K."/>
            <person name="Bowen J."/>
            <person name="Foster T."/>
            <person name="Erridge Z."/>
            <person name="Tiffin H."/>
            <person name="Waite C."/>
            <person name="Davies K."/>
            <person name="Grierson E."/>
            <person name="Laing W."/>
            <person name="Kirk R."/>
            <person name="Chen X."/>
            <person name="Wood M."/>
            <person name="Montefiori M."/>
            <person name="Brummell D."/>
            <person name="Schwinn K."/>
            <person name="Catanach A."/>
            <person name="Fullerton C."/>
            <person name="Li D."/>
            <person name="Meiyalaghan S."/>
            <person name="Nieuwenhuizen N."/>
            <person name="Read N."/>
            <person name="Prakash R."/>
            <person name="Hunter D."/>
            <person name="Zhang H."/>
            <person name="Mckenzie M."/>
            <person name="Knabel M."/>
            <person name="Harris A."/>
            <person name="Allan A."/>
            <person name="Chen A."/>
            <person name="Janssen B."/>
            <person name="Plunkett B."/>
            <person name="Dwamena C."/>
            <person name="Voogd C."/>
            <person name="Leif D."/>
            <person name="Lafferty D."/>
            <person name="Souleyre E."/>
            <person name="Varkonyi-Gasic E."/>
            <person name="Gambi F."/>
            <person name="Hanley J."/>
            <person name="Yao J.-L."/>
            <person name="Cheung J."/>
            <person name="David K."/>
            <person name="Warren B."/>
            <person name="Marsh K."/>
            <person name="Snowden K."/>
            <person name="Lin-Wang K."/>
            <person name="Brian L."/>
            <person name="Martinez-Sanchez M."/>
            <person name="Wang M."/>
            <person name="Ileperuma N."/>
            <person name="Macnee N."/>
            <person name="Campin R."/>
            <person name="Mcatee P."/>
            <person name="Drummond R."/>
            <person name="Espley R."/>
            <person name="Ireland H."/>
            <person name="Wu R."/>
            <person name="Atkinson R."/>
            <person name="Karunairetnam S."/>
            <person name="Bulley S."/>
            <person name="Chunkath S."/>
            <person name="Hanley Z."/>
            <person name="Storey R."/>
            <person name="Thrimawithana A."/>
            <person name="Thomson S."/>
            <person name="David C."/>
            <person name="Testolin R."/>
        </authorList>
    </citation>
    <scope>NUCLEOTIDE SEQUENCE [LARGE SCALE GENOMIC DNA]</scope>
    <source>
        <strain evidence="4">cv. Red5</strain>
        <tissue evidence="3">Young leaf</tissue>
    </source>
</reference>
<dbReference type="PANTHER" id="PTHR47471">
    <property type="entry name" value="GYF DOMAIN-CONTAINING PROTEIN"/>
    <property type="match status" value="1"/>
</dbReference>
<feature type="compositionally biased region" description="Polar residues" evidence="1">
    <location>
        <begin position="1632"/>
        <end position="1643"/>
    </location>
</feature>
<feature type="compositionally biased region" description="Low complexity" evidence="1">
    <location>
        <begin position="1195"/>
        <end position="1204"/>
    </location>
</feature>